<evidence type="ECO:0000256" key="11">
    <source>
        <dbReference type="PIRSR" id="PIRSR000105-1"/>
    </source>
</evidence>
<sequence>MLAATARTRLALAPTASSSALRAFSTSPAVARDVKNVTVFGAGLMGAGIAQILAHKGGYNVTLTDVTDKAVANGQKIISKSLTRIAKKKMADKGEEEQAKFVKGIVDSINVTTDAGKAVESTDLVIEAIIENVGIKQELFKFLDQKAPKEAIFASNTSSLSITDIAKSVQRKELFGGFHAFNPAPQMPLVEIVRTKETTDDAFNSLMDVARKSGKTPVACVDSPGFIVNRLLVPYMLEAIRLVERGEATPKDVDTAMKLGAGYPMGPFELSDLVGLDTLSHIAKGWRDSRVATGEISAEMVAETPLLEKLVSEGRLGKKSEKGGFYPNN</sequence>
<dbReference type="GO" id="GO:0006635">
    <property type="term" value="P:fatty acid beta-oxidation"/>
    <property type="evidence" value="ECO:0007669"/>
    <property type="project" value="TreeGrafter"/>
</dbReference>
<feature type="binding site" evidence="12">
    <location>
        <begin position="41"/>
        <end position="46"/>
    </location>
    <ligand>
        <name>NAD(+)</name>
        <dbReference type="ChEBI" id="CHEBI:57540"/>
    </ligand>
</feature>
<dbReference type="OrthoDB" id="5958943at2759"/>
<dbReference type="RefSeq" id="XP_025359320.1">
    <property type="nucleotide sequence ID" value="XM_025507456.1"/>
</dbReference>
<dbReference type="EC" id="1.1.1.35" evidence="4"/>
<evidence type="ECO:0000256" key="1">
    <source>
        <dbReference type="ARBA" id="ARBA00004305"/>
    </source>
</evidence>
<feature type="binding site" evidence="13">
    <location>
        <position position="158"/>
    </location>
    <ligand>
        <name>CoA</name>
        <dbReference type="ChEBI" id="CHEBI:57287"/>
    </ligand>
</feature>
<dbReference type="GO" id="GO:0070403">
    <property type="term" value="F:NAD+ binding"/>
    <property type="evidence" value="ECO:0007669"/>
    <property type="project" value="InterPro"/>
</dbReference>
<dbReference type="PANTHER" id="PTHR43561">
    <property type="match status" value="1"/>
</dbReference>
<reference evidence="16 17" key="1">
    <citation type="journal article" date="2018" name="Mol. Biol. Evol.">
        <title>Broad Genomic Sampling Reveals a Smut Pathogenic Ancestry of the Fungal Clade Ustilaginomycotina.</title>
        <authorList>
            <person name="Kijpornyongpan T."/>
            <person name="Mondo S.J."/>
            <person name="Barry K."/>
            <person name="Sandor L."/>
            <person name="Lee J."/>
            <person name="Lipzen A."/>
            <person name="Pangilinan J."/>
            <person name="LaButti K."/>
            <person name="Hainaut M."/>
            <person name="Henrissat B."/>
            <person name="Grigoriev I.V."/>
            <person name="Spatafora J.W."/>
            <person name="Aime M.C."/>
        </authorList>
    </citation>
    <scope>NUCLEOTIDE SEQUENCE [LARGE SCALE GENOMIC DNA]</scope>
    <source>
        <strain evidence="16 17">MCA 5214</strain>
    </source>
</reference>
<organism evidence="16 17">
    <name type="scientific">Jaminaea rosea</name>
    <dbReference type="NCBI Taxonomy" id="1569628"/>
    <lineage>
        <taxon>Eukaryota</taxon>
        <taxon>Fungi</taxon>
        <taxon>Dikarya</taxon>
        <taxon>Basidiomycota</taxon>
        <taxon>Ustilaginomycotina</taxon>
        <taxon>Exobasidiomycetes</taxon>
        <taxon>Microstromatales</taxon>
        <taxon>Microstromatales incertae sedis</taxon>
        <taxon>Jaminaea</taxon>
    </lineage>
</organism>
<dbReference type="PANTHER" id="PTHR43561:SF3">
    <property type="entry name" value="HYDROXYACYL-COENZYME A DEHYDROGENASE, MITOCHONDRIAL"/>
    <property type="match status" value="1"/>
</dbReference>
<feature type="site" description="Important for catalytic activity" evidence="11">
    <location>
        <position position="179"/>
    </location>
</feature>
<evidence type="ECO:0000256" key="4">
    <source>
        <dbReference type="ARBA" id="ARBA00013000"/>
    </source>
</evidence>
<comment type="catalytic activity">
    <reaction evidence="10">
        <text>a (3S)-3-hydroxyacyl-CoA + NAD(+) = a 3-oxoacyl-CoA + NADH + H(+)</text>
        <dbReference type="Rhea" id="RHEA:22432"/>
        <dbReference type="ChEBI" id="CHEBI:15378"/>
        <dbReference type="ChEBI" id="CHEBI:57318"/>
        <dbReference type="ChEBI" id="CHEBI:57540"/>
        <dbReference type="ChEBI" id="CHEBI:57945"/>
        <dbReference type="ChEBI" id="CHEBI:90726"/>
        <dbReference type="EC" id="1.1.1.35"/>
    </reaction>
</comment>
<dbReference type="InterPro" id="IPR052242">
    <property type="entry name" value="Mito_3-hydroxyacyl-CoA_DH"/>
</dbReference>
<dbReference type="InterPro" id="IPR008927">
    <property type="entry name" value="6-PGluconate_DH-like_C_sf"/>
</dbReference>
<comment type="subcellular location">
    <subcellularLocation>
        <location evidence="1">Mitochondrion matrix</location>
    </subcellularLocation>
</comment>
<keyword evidence="9" id="KW-0496">Mitochondrion</keyword>
<proteinExistence type="inferred from homology"/>
<dbReference type="GeneID" id="37029279"/>
<feature type="binding site" evidence="12">
    <location>
        <position position="65"/>
    </location>
    <ligand>
        <name>NAD(+)</name>
        <dbReference type="ChEBI" id="CHEBI:57540"/>
    </ligand>
</feature>
<evidence type="ECO:0000256" key="12">
    <source>
        <dbReference type="PIRSR" id="PIRSR000105-2"/>
    </source>
</evidence>
<dbReference type="STRING" id="1569628.A0A316UIL7"/>
<evidence type="ECO:0000256" key="13">
    <source>
        <dbReference type="PIRSR" id="PIRSR000105-3"/>
    </source>
</evidence>
<evidence type="ECO:0000259" key="14">
    <source>
        <dbReference type="Pfam" id="PF00725"/>
    </source>
</evidence>
<feature type="domain" description="3-hydroxyacyl-CoA dehydrogenase C-terminal" evidence="14">
    <location>
        <begin position="225"/>
        <end position="324"/>
    </location>
</feature>
<dbReference type="InterPro" id="IPR036291">
    <property type="entry name" value="NAD(P)-bd_dom_sf"/>
</dbReference>
<evidence type="ECO:0000256" key="8">
    <source>
        <dbReference type="ARBA" id="ARBA00023098"/>
    </source>
</evidence>
<dbReference type="AlphaFoldDB" id="A0A316UIL7"/>
<feature type="binding site" evidence="12">
    <location>
        <position position="131"/>
    </location>
    <ligand>
        <name>NAD(+)</name>
        <dbReference type="ChEBI" id="CHEBI:57540"/>
    </ligand>
</feature>
<accession>A0A316UIL7</accession>
<keyword evidence="5" id="KW-0276">Fatty acid metabolism</keyword>
<gene>
    <name evidence="16" type="ORF">BDZ90DRAFT_244155</name>
</gene>
<keyword evidence="7 12" id="KW-0520">NAD</keyword>
<dbReference type="Proteomes" id="UP000245884">
    <property type="component" value="Unassembled WGS sequence"/>
</dbReference>
<dbReference type="SUPFAM" id="SSF51735">
    <property type="entry name" value="NAD(P)-binding Rossmann-fold domains"/>
    <property type="match status" value="1"/>
</dbReference>
<evidence type="ECO:0000256" key="9">
    <source>
        <dbReference type="ARBA" id="ARBA00023128"/>
    </source>
</evidence>
<keyword evidence="17" id="KW-1185">Reference proteome</keyword>
<evidence type="ECO:0000256" key="10">
    <source>
        <dbReference type="ARBA" id="ARBA00049556"/>
    </source>
</evidence>
<comment type="pathway">
    <text evidence="2">Lipid metabolism; fatty acid beta-oxidation.</text>
</comment>
<evidence type="ECO:0000259" key="15">
    <source>
        <dbReference type="Pfam" id="PF02737"/>
    </source>
</evidence>
<dbReference type="InterPro" id="IPR006176">
    <property type="entry name" value="3-OHacyl-CoA_DH_NAD-bd"/>
</dbReference>
<evidence type="ECO:0000256" key="7">
    <source>
        <dbReference type="ARBA" id="ARBA00023027"/>
    </source>
</evidence>
<feature type="binding site" evidence="12">
    <location>
        <position position="319"/>
    </location>
    <ligand>
        <name>NAD(+)</name>
        <dbReference type="ChEBI" id="CHEBI:57540"/>
    </ligand>
</feature>
<feature type="binding site" evidence="12">
    <location>
        <position position="136"/>
    </location>
    <ligand>
        <name>NAD(+)</name>
        <dbReference type="ChEBI" id="CHEBI:57540"/>
    </ligand>
</feature>
<feature type="binding site" evidence="13">
    <location>
        <position position="88"/>
    </location>
    <ligand>
        <name>CoA</name>
        <dbReference type="ChEBI" id="CHEBI:57287"/>
    </ligand>
</feature>
<dbReference type="Gene3D" id="1.10.1040.10">
    <property type="entry name" value="N-(1-d-carboxylethyl)-l-norvaline Dehydrogenase, domain 2"/>
    <property type="match status" value="1"/>
</dbReference>
<dbReference type="GO" id="GO:0003857">
    <property type="term" value="F:(3S)-3-hydroxyacyl-CoA dehydrogenase (NAD+) activity"/>
    <property type="evidence" value="ECO:0007669"/>
    <property type="project" value="UniProtKB-EC"/>
</dbReference>
<dbReference type="InterPro" id="IPR022694">
    <property type="entry name" value="3-OHacyl-CoA_DH"/>
</dbReference>
<keyword evidence="8" id="KW-0443">Lipid metabolism</keyword>
<evidence type="ECO:0000256" key="2">
    <source>
        <dbReference type="ARBA" id="ARBA00005005"/>
    </source>
</evidence>
<feature type="binding site" evidence="13">
    <location>
        <position position="81"/>
    </location>
    <ligand>
        <name>CoA</name>
        <dbReference type="ChEBI" id="CHEBI:57287"/>
    </ligand>
</feature>
<dbReference type="PIRSF" id="PIRSF000105">
    <property type="entry name" value="HCDH"/>
    <property type="match status" value="1"/>
</dbReference>
<dbReference type="EMBL" id="KZ819679">
    <property type="protein sequence ID" value="PWN24708.1"/>
    <property type="molecule type" value="Genomic_DNA"/>
</dbReference>
<protein>
    <recommendedName>
        <fullName evidence="4">3-hydroxyacyl-CoA dehydrogenase</fullName>
        <ecNumber evidence="4">1.1.1.35</ecNumber>
    </recommendedName>
</protein>
<evidence type="ECO:0000256" key="5">
    <source>
        <dbReference type="ARBA" id="ARBA00022832"/>
    </source>
</evidence>
<evidence type="ECO:0000313" key="17">
    <source>
        <dbReference type="Proteomes" id="UP000245884"/>
    </source>
</evidence>
<dbReference type="InterPro" id="IPR013328">
    <property type="entry name" value="6PGD_dom2"/>
</dbReference>
<dbReference type="Pfam" id="PF02737">
    <property type="entry name" value="3HCDH_N"/>
    <property type="match status" value="1"/>
</dbReference>
<dbReference type="InterPro" id="IPR006180">
    <property type="entry name" value="3-OHacyl-CoA_DH_CS"/>
</dbReference>
<feature type="domain" description="3-hydroxyacyl-CoA dehydrogenase NAD binding" evidence="15">
    <location>
        <begin position="36"/>
        <end position="222"/>
    </location>
</feature>
<dbReference type="GO" id="GO:0005759">
    <property type="term" value="C:mitochondrial matrix"/>
    <property type="evidence" value="ECO:0007669"/>
    <property type="project" value="UniProtKB-SubCell"/>
</dbReference>
<feature type="binding site" evidence="12">
    <location>
        <position position="182"/>
    </location>
    <ligand>
        <name>NAD(+)</name>
        <dbReference type="ChEBI" id="CHEBI:57540"/>
    </ligand>
</feature>
<evidence type="ECO:0000256" key="3">
    <source>
        <dbReference type="ARBA" id="ARBA00009463"/>
    </source>
</evidence>
<evidence type="ECO:0000256" key="6">
    <source>
        <dbReference type="ARBA" id="ARBA00023002"/>
    </source>
</evidence>
<name>A0A316UIL7_9BASI</name>
<dbReference type="SUPFAM" id="SSF48179">
    <property type="entry name" value="6-phosphogluconate dehydrogenase C-terminal domain-like"/>
    <property type="match status" value="1"/>
</dbReference>
<dbReference type="InterPro" id="IPR006108">
    <property type="entry name" value="3HC_DH_C"/>
</dbReference>
<dbReference type="PROSITE" id="PS00067">
    <property type="entry name" value="3HCDH"/>
    <property type="match status" value="1"/>
</dbReference>
<feature type="binding site" evidence="12">
    <location>
        <position position="158"/>
    </location>
    <ligand>
        <name>NAD(+)</name>
        <dbReference type="ChEBI" id="CHEBI:57540"/>
    </ligand>
</feature>
<evidence type="ECO:0000313" key="16">
    <source>
        <dbReference type="EMBL" id="PWN24708.1"/>
    </source>
</evidence>
<comment type="similarity">
    <text evidence="3">Belongs to the 3-hydroxyacyl-CoA dehydrogenase family.</text>
</comment>
<keyword evidence="6" id="KW-0560">Oxidoreductase</keyword>
<dbReference type="Gene3D" id="3.40.50.720">
    <property type="entry name" value="NAD(P)-binding Rossmann-like Domain"/>
    <property type="match status" value="1"/>
</dbReference>
<dbReference type="FunFam" id="3.40.50.720:FF:000009">
    <property type="entry name" value="Fatty oxidation complex, alpha subunit"/>
    <property type="match status" value="1"/>
</dbReference>
<dbReference type="Pfam" id="PF00725">
    <property type="entry name" value="3HCDH"/>
    <property type="match status" value="1"/>
</dbReference>